<evidence type="ECO:0000256" key="2">
    <source>
        <dbReference type="ARBA" id="ARBA00013194"/>
    </source>
</evidence>
<dbReference type="InterPro" id="IPR046357">
    <property type="entry name" value="PPIase_dom_sf"/>
</dbReference>
<gene>
    <name evidence="7" type="ORF">FHS11_000885</name>
</gene>
<keyword evidence="4 7" id="KW-0413">Isomerase</keyword>
<evidence type="ECO:0000313" key="8">
    <source>
        <dbReference type="Proteomes" id="UP000539265"/>
    </source>
</evidence>
<evidence type="ECO:0000256" key="5">
    <source>
        <dbReference type="SAM" id="MobiDB-lite"/>
    </source>
</evidence>
<feature type="region of interest" description="Disordered" evidence="5">
    <location>
        <begin position="89"/>
        <end position="109"/>
    </location>
</feature>
<evidence type="ECO:0000256" key="4">
    <source>
        <dbReference type="PROSITE-ProRule" id="PRU00277"/>
    </source>
</evidence>
<evidence type="ECO:0000256" key="3">
    <source>
        <dbReference type="ARBA" id="ARBA00023110"/>
    </source>
</evidence>
<dbReference type="Gene3D" id="3.10.50.40">
    <property type="match status" value="1"/>
</dbReference>
<dbReference type="OrthoDB" id="9808891at2"/>
<dbReference type="EC" id="5.2.1.8" evidence="2 4"/>
<comment type="catalytic activity">
    <reaction evidence="1 4">
        <text>[protein]-peptidylproline (omega=180) = [protein]-peptidylproline (omega=0)</text>
        <dbReference type="Rhea" id="RHEA:16237"/>
        <dbReference type="Rhea" id="RHEA-COMP:10747"/>
        <dbReference type="Rhea" id="RHEA-COMP:10748"/>
        <dbReference type="ChEBI" id="CHEBI:83833"/>
        <dbReference type="ChEBI" id="CHEBI:83834"/>
        <dbReference type="EC" id="5.2.1.8"/>
    </reaction>
</comment>
<evidence type="ECO:0000256" key="1">
    <source>
        <dbReference type="ARBA" id="ARBA00000971"/>
    </source>
</evidence>
<protein>
    <recommendedName>
        <fullName evidence="2 4">peptidylprolyl isomerase</fullName>
        <ecNumber evidence="2 4">5.2.1.8</ecNumber>
    </recommendedName>
</protein>
<comment type="caution">
    <text evidence="7">The sequence shown here is derived from an EMBL/GenBank/DDBJ whole genome shotgun (WGS) entry which is preliminary data.</text>
</comment>
<dbReference type="RefSeq" id="WP_096356891.1">
    <property type="nucleotide sequence ID" value="NZ_AP017313.1"/>
</dbReference>
<dbReference type="SUPFAM" id="SSF54534">
    <property type="entry name" value="FKBP-like"/>
    <property type="match status" value="1"/>
</dbReference>
<evidence type="ECO:0000313" key="7">
    <source>
        <dbReference type="EMBL" id="MBB3054475.1"/>
    </source>
</evidence>
<proteinExistence type="predicted"/>
<organism evidence="7 8">
    <name type="scientific">Mucilaginibacter gotjawali</name>
    <dbReference type="NCBI Taxonomy" id="1550579"/>
    <lineage>
        <taxon>Bacteria</taxon>
        <taxon>Pseudomonadati</taxon>
        <taxon>Bacteroidota</taxon>
        <taxon>Sphingobacteriia</taxon>
        <taxon>Sphingobacteriales</taxon>
        <taxon>Sphingobacteriaceae</taxon>
        <taxon>Mucilaginibacter</taxon>
    </lineage>
</organism>
<dbReference type="EMBL" id="JACHWX010000002">
    <property type="protein sequence ID" value="MBB3054475.1"/>
    <property type="molecule type" value="Genomic_DNA"/>
</dbReference>
<dbReference type="AlphaFoldDB" id="A0A839S913"/>
<sequence>MEVAANTVVAIRYVMKNGQGEVLEDIMDKPPVEYLHGSGDILPGLEKGLDGLPAGFSKLIKFTIDDNSQETYFINVKIDSIRAATPAEIERGKPEPKHADNSCGPGCRC</sequence>
<name>A0A839S913_9SPHI</name>
<keyword evidence="8" id="KW-1185">Reference proteome</keyword>
<dbReference type="GO" id="GO:0003755">
    <property type="term" value="F:peptidyl-prolyl cis-trans isomerase activity"/>
    <property type="evidence" value="ECO:0007669"/>
    <property type="project" value="UniProtKB-KW"/>
</dbReference>
<feature type="domain" description="PPIase FKBP-type" evidence="6">
    <location>
        <begin position="6"/>
        <end position="55"/>
    </location>
</feature>
<keyword evidence="3 4" id="KW-0697">Rotamase</keyword>
<dbReference type="InterPro" id="IPR001179">
    <property type="entry name" value="PPIase_FKBP_dom"/>
</dbReference>
<dbReference type="Proteomes" id="UP000539265">
    <property type="component" value="Unassembled WGS sequence"/>
</dbReference>
<accession>A0A839S913</accession>
<dbReference type="PROSITE" id="PS50059">
    <property type="entry name" value="FKBP_PPIASE"/>
    <property type="match status" value="1"/>
</dbReference>
<evidence type="ECO:0000259" key="6">
    <source>
        <dbReference type="PROSITE" id="PS50059"/>
    </source>
</evidence>
<feature type="compositionally biased region" description="Basic and acidic residues" evidence="5">
    <location>
        <begin position="89"/>
        <end position="100"/>
    </location>
</feature>
<reference evidence="7" key="1">
    <citation type="submission" date="2020-08" db="EMBL/GenBank/DDBJ databases">
        <title>Genomic Encyclopedia of Type Strains, Phase III (KMG-III): the genomes of soil and plant-associated and newly described type strains.</title>
        <authorList>
            <person name="Whitman W."/>
        </authorList>
    </citation>
    <scope>NUCLEOTIDE SEQUENCE [LARGE SCALE GENOMIC DNA]</scope>
    <source>
        <strain evidence="7">CECT 8628</strain>
    </source>
</reference>